<proteinExistence type="predicted"/>
<dbReference type="SMART" id="SM00260">
    <property type="entry name" value="CheW"/>
    <property type="match status" value="1"/>
</dbReference>
<dbReference type="EMBL" id="QQTP01000008">
    <property type="protein sequence ID" value="RDJ23574.1"/>
    <property type="molecule type" value="Genomic_DNA"/>
</dbReference>
<dbReference type="OrthoDB" id="9814866at2"/>
<sequence>MRAAESLRHGWSGRRLKVSASKGFDADPSLSGLGRHMHAIAAYREELGRLQASWDTLSLLGELSGNATEMAGTRAAFGELSTALLHHLAIETHRKALADLRTKAQNGINILVRNLFERTADIGFLSADGHIRDLLEADTEDAGARAALEARFREYVAKYSVYSDIILLDREGEVRARLEPHAKSASHHAILAEVMASEAAYVEHFGPLDIVSDEKRLVYAWRVERPGQRPLGVLILVFRLADEMEGIFGNLIAPDDWTVLACASPDGTIIASSCPIQAPAGLKLPPSALRPSDKPLRLGGRQYLAVACEAAGYQGYLGPGWSCIGLLPLEAAFEREEGQVVDGVDAGLLDSVTGDPALFSDELRIVSRKAGVIQRDLNRSVWNGWIKQTDSTEANVAFSKLLLSEVSNAGRKTQAVFDASIGDLYRTVIAAILEKCRSHAAFAIDVMDRNLYERANDGRWWALDATFAKALAEPSPEGFRSCASVLASINALYTVYSNLILFDAAGRVVAVSQPGQEHLLGTALDGEWVSRALSLRSTQDYAVSRFEPTALYGEAATYIYAAGISGRNGRPLGGVAIVFDSTPQFDAMLHDALPADAAGRPLTGAFALFLDEAGKVIASTSQRFVIGSVCDLAIDLGSVAPKQDLSRIIAFEGRYYAIGAVISQGYREYKTQDGYRSDVIAVCAVPLGAVTEGRVAVPAAANAATLARKSGERGPETEIATFHIARHWLGVPARDVVEAVDAVDMKPAAATLAGTIFAGYKLYKGAPVPVLRLETRLGISGGPREDQQIVIVRSAGSLLGLLVDTLGTIPAVQQSDIMPIRELTSRDDVPATGVVGNAGSGEGMLMLLDVDRLGLDVLGRTPFRAQAAE</sequence>
<dbReference type="AlphaFoldDB" id="A0A370L470"/>
<dbReference type="PROSITE" id="PS50851">
    <property type="entry name" value="CHEW"/>
    <property type="match status" value="1"/>
</dbReference>
<name>A0A370L470_9HYPH</name>
<evidence type="ECO:0000259" key="1">
    <source>
        <dbReference type="PROSITE" id="PS50851"/>
    </source>
</evidence>
<dbReference type="SUPFAM" id="SSF50341">
    <property type="entry name" value="CheW-like"/>
    <property type="match status" value="1"/>
</dbReference>
<gene>
    <name evidence="2" type="ORF">DWE98_15555</name>
</gene>
<evidence type="ECO:0000313" key="2">
    <source>
        <dbReference type="EMBL" id="RDJ23574.1"/>
    </source>
</evidence>
<dbReference type="Gene3D" id="2.30.30.40">
    <property type="entry name" value="SH3 Domains"/>
    <property type="match status" value="1"/>
</dbReference>
<evidence type="ECO:0000313" key="3">
    <source>
        <dbReference type="Proteomes" id="UP000255207"/>
    </source>
</evidence>
<dbReference type="Gene3D" id="3.30.450.20">
    <property type="entry name" value="PAS domain"/>
    <property type="match status" value="1"/>
</dbReference>
<dbReference type="GO" id="GO:0007165">
    <property type="term" value="P:signal transduction"/>
    <property type="evidence" value="ECO:0007669"/>
    <property type="project" value="InterPro"/>
</dbReference>
<accession>A0A370L470</accession>
<dbReference type="Pfam" id="PF01584">
    <property type="entry name" value="CheW"/>
    <property type="match status" value="1"/>
</dbReference>
<organism evidence="2 3">
    <name type="scientific">Bosea caraganae</name>
    <dbReference type="NCBI Taxonomy" id="2763117"/>
    <lineage>
        <taxon>Bacteria</taxon>
        <taxon>Pseudomonadati</taxon>
        <taxon>Pseudomonadota</taxon>
        <taxon>Alphaproteobacteria</taxon>
        <taxon>Hyphomicrobiales</taxon>
        <taxon>Boseaceae</taxon>
        <taxon>Bosea</taxon>
    </lineage>
</organism>
<dbReference type="GO" id="GO:0006935">
    <property type="term" value="P:chemotaxis"/>
    <property type="evidence" value="ECO:0007669"/>
    <property type="project" value="InterPro"/>
</dbReference>
<reference evidence="3" key="1">
    <citation type="submission" date="2018-07" db="EMBL/GenBank/DDBJ databases">
        <authorList>
            <person name="Safronova V.I."/>
            <person name="Chirak E.R."/>
            <person name="Sazanova A.L."/>
        </authorList>
    </citation>
    <scope>NUCLEOTIDE SEQUENCE [LARGE SCALE GENOMIC DNA]</scope>
    <source>
        <strain evidence="3">RCAM04685</strain>
    </source>
</reference>
<dbReference type="InterPro" id="IPR002545">
    <property type="entry name" value="CheW-lke_dom"/>
</dbReference>
<keyword evidence="3" id="KW-1185">Reference proteome</keyword>
<dbReference type="Gene3D" id="2.40.50.180">
    <property type="entry name" value="CheA-289, Domain 4"/>
    <property type="match status" value="1"/>
</dbReference>
<dbReference type="Proteomes" id="UP000255207">
    <property type="component" value="Unassembled WGS sequence"/>
</dbReference>
<feature type="domain" description="CheW-like" evidence="1">
    <location>
        <begin position="716"/>
        <end position="859"/>
    </location>
</feature>
<comment type="caution">
    <text evidence="2">The sequence shown here is derived from an EMBL/GenBank/DDBJ whole genome shotgun (WGS) entry which is preliminary data.</text>
</comment>
<dbReference type="InterPro" id="IPR036061">
    <property type="entry name" value="CheW-like_dom_sf"/>
</dbReference>
<protein>
    <submittedName>
        <fullName evidence="2">Chemotaxis protein CheW</fullName>
    </submittedName>
</protein>